<dbReference type="InterPro" id="IPR006195">
    <property type="entry name" value="aa-tRNA-synth_II"/>
</dbReference>
<dbReference type="Pfam" id="PF00152">
    <property type="entry name" value="tRNA-synt_2"/>
    <property type="match status" value="1"/>
</dbReference>
<keyword evidence="4" id="KW-0963">Cytoplasm</keyword>
<evidence type="ECO:0000256" key="8">
    <source>
        <dbReference type="ARBA" id="ARBA00022917"/>
    </source>
</evidence>
<evidence type="ECO:0000256" key="5">
    <source>
        <dbReference type="ARBA" id="ARBA00022598"/>
    </source>
</evidence>
<evidence type="ECO:0000256" key="4">
    <source>
        <dbReference type="ARBA" id="ARBA00022490"/>
    </source>
</evidence>
<evidence type="ECO:0000256" key="6">
    <source>
        <dbReference type="ARBA" id="ARBA00022741"/>
    </source>
</evidence>
<dbReference type="InterPro" id="IPR004364">
    <property type="entry name" value="Aa-tRNA-synt_II"/>
</dbReference>
<dbReference type="PROSITE" id="PS50862">
    <property type="entry name" value="AA_TRNA_LIGASE_II"/>
    <property type="match status" value="1"/>
</dbReference>
<reference evidence="12 13" key="1">
    <citation type="submission" date="2022-03" db="EMBL/GenBank/DDBJ databases">
        <authorList>
            <person name="Macdonald S."/>
            <person name="Ahmed S."/>
            <person name="Newling K."/>
        </authorList>
    </citation>
    <scope>NUCLEOTIDE SEQUENCE [LARGE SCALE GENOMIC DNA]</scope>
</reference>
<evidence type="ECO:0000256" key="10">
    <source>
        <dbReference type="ARBA" id="ARBA00047904"/>
    </source>
</evidence>
<sequence>AGKPHANQDTRLNYRVIDLRTPANQAIFRVQSWIQITFREFLLLKGFLEIHTPKLLAGSSEGGSAVFRLDYKGQPACMAQSPQLHKQMAICGDFERVFEVGAVYRAEDSFTHRHLCEFIGLDVEMAIHKHYSEIMDVVGGAVSFLPQTLTITFAEGIQMLKEAGVEADPLGDLNTETERKLGQLVLEKYNTEFYIMHRYPSAVRPFYTMPCADDPNYSNSFDVFIRGEEIISGAQRVHDPEVLREQAIRFGIDVETIKTYIDSFRYGTPPHGGFGVGLERVVMLFCGLNNIRKTSLFPRDPLRLAP</sequence>
<proteinExistence type="inferred from homology"/>
<evidence type="ECO:0000256" key="7">
    <source>
        <dbReference type="ARBA" id="ARBA00022840"/>
    </source>
</evidence>
<dbReference type="GO" id="GO:0005737">
    <property type="term" value="C:cytoplasm"/>
    <property type="evidence" value="ECO:0007669"/>
    <property type="project" value="UniProtKB-SubCell"/>
</dbReference>
<evidence type="ECO:0000313" key="12">
    <source>
        <dbReference type="EMBL" id="CAH8387476.1"/>
    </source>
</evidence>
<dbReference type="CDD" id="cd00776">
    <property type="entry name" value="AsxRS_core"/>
    <property type="match status" value="1"/>
</dbReference>
<gene>
    <name evidence="12" type="ORF">ERUC_LOCUS39959</name>
</gene>
<feature type="domain" description="Aminoacyl-transfer RNA synthetases class-II family profile" evidence="11">
    <location>
        <begin position="28"/>
        <end position="298"/>
    </location>
</feature>
<evidence type="ECO:0000313" key="13">
    <source>
        <dbReference type="Proteomes" id="UP001642260"/>
    </source>
</evidence>
<protein>
    <recommendedName>
        <fullName evidence="3">aspartate--tRNA ligase</fullName>
        <ecNumber evidence="3">6.1.1.12</ecNumber>
    </recommendedName>
</protein>
<dbReference type="Proteomes" id="UP001642260">
    <property type="component" value="Unassembled WGS sequence"/>
</dbReference>
<keyword evidence="9" id="KW-0030">Aminoacyl-tRNA synthetase</keyword>
<dbReference type="GO" id="GO:0006412">
    <property type="term" value="P:translation"/>
    <property type="evidence" value="ECO:0007669"/>
    <property type="project" value="UniProtKB-KW"/>
</dbReference>
<name>A0ABC8LUG0_ERUVS</name>
<dbReference type="InterPro" id="IPR045864">
    <property type="entry name" value="aa-tRNA-synth_II/BPL/LPL"/>
</dbReference>
<dbReference type="Gene3D" id="3.30.930.10">
    <property type="entry name" value="Bira Bifunctional Protein, Domain 2"/>
    <property type="match status" value="2"/>
</dbReference>
<comment type="catalytic activity">
    <reaction evidence="10">
        <text>tRNA(Asp) + L-aspartate + ATP = L-aspartyl-tRNA(Asp) + AMP + diphosphate</text>
        <dbReference type="Rhea" id="RHEA:19649"/>
        <dbReference type="Rhea" id="RHEA-COMP:9660"/>
        <dbReference type="Rhea" id="RHEA-COMP:9678"/>
        <dbReference type="ChEBI" id="CHEBI:29991"/>
        <dbReference type="ChEBI" id="CHEBI:30616"/>
        <dbReference type="ChEBI" id="CHEBI:33019"/>
        <dbReference type="ChEBI" id="CHEBI:78442"/>
        <dbReference type="ChEBI" id="CHEBI:78516"/>
        <dbReference type="ChEBI" id="CHEBI:456215"/>
        <dbReference type="EC" id="6.1.1.12"/>
    </reaction>
</comment>
<dbReference type="InterPro" id="IPR004523">
    <property type="entry name" value="Asp-tRNA_synthase_2"/>
</dbReference>
<dbReference type="EC" id="6.1.1.12" evidence="3"/>
<accession>A0ABC8LUG0</accession>
<keyword evidence="5" id="KW-0436">Ligase</keyword>
<evidence type="ECO:0000256" key="9">
    <source>
        <dbReference type="ARBA" id="ARBA00023146"/>
    </source>
</evidence>
<keyword evidence="7" id="KW-0067">ATP-binding</keyword>
<evidence type="ECO:0000256" key="2">
    <source>
        <dbReference type="ARBA" id="ARBA00005312"/>
    </source>
</evidence>
<comment type="similarity">
    <text evidence="2">Belongs to the class-II aminoacyl-tRNA synthetase family. Type 2 subfamily.</text>
</comment>
<evidence type="ECO:0000256" key="3">
    <source>
        <dbReference type="ARBA" id="ARBA00012841"/>
    </source>
</evidence>
<feature type="non-terminal residue" evidence="12">
    <location>
        <position position="1"/>
    </location>
</feature>
<comment type="caution">
    <text evidence="12">The sequence shown here is derived from an EMBL/GenBank/DDBJ whole genome shotgun (WGS) entry which is preliminary data.</text>
</comment>
<keyword evidence="13" id="KW-1185">Reference proteome</keyword>
<evidence type="ECO:0000256" key="1">
    <source>
        <dbReference type="ARBA" id="ARBA00004496"/>
    </source>
</evidence>
<dbReference type="PANTHER" id="PTHR43450">
    <property type="entry name" value="ASPARTYL-TRNA SYNTHETASE"/>
    <property type="match status" value="1"/>
</dbReference>
<comment type="subcellular location">
    <subcellularLocation>
        <location evidence="1">Cytoplasm</location>
    </subcellularLocation>
</comment>
<dbReference type="SUPFAM" id="SSF55681">
    <property type="entry name" value="Class II aaRS and biotin synthetases"/>
    <property type="match status" value="1"/>
</dbReference>
<dbReference type="EMBL" id="CAKOAT010749598">
    <property type="protein sequence ID" value="CAH8387476.1"/>
    <property type="molecule type" value="Genomic_DNA"/>
</dbReference>
<dbReference type="PANTHER" id="PTHR43450:SF1">
    <property type="entry name" value="ASPARTATE--TRNA LIGASE, CYTOPLASMIC"/>
    <property type="match status" value="1"/>
</dbReference>
<dbReference type="AlphaFoldDB" id="A0ABC8LUG0"/>
<dbReference type="GO" id="GO:0004815">
    <property type="term" value="F:aspartate-tRNA ligase activity"/>
    <property type="evidence" value="ECO:0007669"/>
    <property type="project" value="UniProtKB-EC"/>
</dbReference>
<dbReference type="GO" id="GO:0005524">
    <property type="term" value="F:ATP binding"/>
    <property type="evidence" value="ECO:0007669"/>
    <property type="project" value="UniProtKB-KW"/>
</dbReference>
<organism evidence="12 13">
    <name type="scientific">Eruca vesicaria subsp. sativa</name>
    <name type="common">Garden rocket</name>
    <name type="synonym">Eruca sativa</name>
    <dbReference type="NCBI Taxonomy" id="29727"/>
    <lineage>
        <taxon>Eukaryota</taxon>
        <taxon>Viridiplantae</taxon>
        <taxon>Streptophyta</taxon>
        <taxon>Embryophyta</taxon>
        <taxon>Tracheophyta</taxon>
        <taxon>Spermatophyta</taxon>
        <taxon>Magnoliopsida</taxon>
        <taxon>eudicotyledons</taxon>
        <taxon>Gunneridae</taxon>
        <taxon>Pentapetalae</taxon>
        <taxon>rosids</taxon>
        <taxon>malvids</taxon>
        <taxon>Brassicales</taxon>
        <taxon>Brassicaceae</taxon>
        <taxon>Brassiceae</taxon>
        <taxon>Eruca</taxon>
    </lineage>
</organism>
<dbReference type="InterPro" id="IPR002312">
    <property type="entry name" value="Asp/Asn-tRNA-synth_IIb"/>
</dbReference>
<evidence type="ECO:0000259" key="11">
    <source>
        <dbReference type="PROSITE" id="PS50862"/>
    </source>
</evidence>
<keyword evidence="8" id="KW-0648">Protein biosynthesis</keyword>
<keyword evidence="6" id="KW-0547">Nucleotide-binding</keyword>
<dbReference type="PRINTS" id="PR01042">
    <property type="entry name" value="TRNASYNTHASP"/>
</dbReference>